<dbReference type="EMBL" id="JAMTCS010000006">
    <property type="protein sequence ID" value="MCP2264791.1"/>
    <property type="molecule type" value="Genomic_DNA"/>
</dbReference>
<dbReference type="Proteomes" id="UP001139493">
    <property type="component" value="Unassembled WGS sequence"/>
</dbReference>
<feature type="region of interest" description="Disordered" evidence="1">
    <location>
        <begin position="1"/>
        <end position="31"/>
    </location>
</feature>
<evidence type="ECO:0000256" key="2">
    <source>
        <dbReference type="SAM" id="Phobius"/>
    </source>
</evidence>
<proteinExistence type="predicted"/>
<reference evidence="3" key="1">
    <citation type="submission" date="2022-06" db="EMBL/GenBank/DDBJ databases">
        <title>Genomic Encyclopedia of Archaeal and Bacterial Type Strains, Phase II (KMG-II): from individual species to whole genera.</title>
        <authorList>
            <person name="Goeker M."/>
        </authorList>
    </citation>
    <scope>NUCLEOTIDE SEQUENCE</scope>
    <source>
        <strain evidence="3">DSM 26652</strain>
    </source>
</reference>
<name>A0A9X2G8X3_9MICO</name>
<keyword evidence="2" id="KW-1133">Transmembrane helix</keyword>
<keyword evidence="2" id="KW-0812">Transmembrane</keyword>
<protein>
    <submittedName>
        <fullName evidence="3">Uncharacterized protein</fullName>
    </submittedName>
</protein>
<evidence type="ECO:0000256" key="1">
    <source>
        <dbReference type="SAM" id="MobiDB-lite"/>
    </source>
</evidence>
<gene>
    <name evidence="3" type="ORF">APR03_002134</name>
</gene>
<feature type="transmembrane region" description="Helical" evidence="2">
    <location>
        <begin position="118"/>
        <end position="139"/>
    </location>
</feature>
<evidence type="ECO:0000313" key="4">
    <source>
        <dbReference type="Proteomes" id="UP001139493"/>
    </source>
</evidence>
<keyword evidence="4" id="KW-1185">Reference proteome</keyword>
<evidence type="ECO:0000313" key="3">
    <source>
        <dbReference type="EMBL" id="MCP2264791.1"/>
    </source>
</evidence>
<dbReference type="AlphaFoldDB" id="A0A9X2G8X3"/>
<feature type="transmembrane region" description="Helical" evidence="2">
    <location>
        <begin position="92"/>
        <end position="111"/>
    </location>
</feature>
<organism evidence="3 4">
    <name type="scientific">Promicromonospora thailandica</name>
    <dbReference type="NCBI Taxonomy" id="765201"/>
    <lineage>
        <taxon>Bacteria</taxon>
        <taxon>Bacillati</taxon>
        <taxon>Actinomycetota</taxon>
        <taxon>Actinomycetes</taxon>
        <taxon>Micrococcales</taxon>
        <taxon>Promicromonosporaceae</taxon>
        <taxon>Promicromonospora</taxon>
    </lineage>
</organism>
<sequence>MATIGRVTDDAHTPASGPVTPASRGSGDTTYAAPAHAAGAEPRAPWYRRAASAVGRGLRRLGRWAGAWARRLVTSPFLWVGIVLGFGTSLLVWESVLVLGILLWLAGVWLWAARGSTVLVALGLGVVLGWLPMLFFFVASLPHTMIGPPGVEYDL</sequence>
<keyword evidence="2" id="KW-0472">Membrane</keyword>
<feature type="transmembrane region" description="Helical" evidence="2">
    <location>
        <begin position="68"/>
        <end position="86"/>
    </location>
</feature>
<accession>A0A9X2G8X3</accession>
<comment type="caution">
    <text evidence="3">The sequence shown here is derived from an EMBL/GenBank/DDBJ whole genome shotgun (WGS) entry which is preliminary data.</text>
</comment>